<dbReference type="Proteomes" id="UP000604825">
    <property type="component" value="Unassembled WGS sequence"/>
</dbReference>
<proteinExistence type="predicted"/>
<name>A0A811N7E6_9POAL</name>
<keyword evidence="3" id="KW-1185">Reference proteome</keyword>
<organism evidence="2 3">
    <name type="scientific">Miscanthus lutarioriparius</name>
    <dbReference type="NCBI Taxonomy" id="422564"/>
    <lineage>
        <taxon>Eukaryota</taxon>
        <taxon>Viridiplantae</taxon>
        <taxon>Streptophyta</taxon>
        <taxon>Embryophyta</taxon>
        <taxon>Tracheophyta</taxon>
        <taxon>Spermatophyta</taxon>
        <taxon>Magnoliopsida</taxon>
        <taxon>Liliopsida</taxon>
        <taxon>Poales</taxon>
        <taxon>Poaceae</taxon>
        <taxon>PACMAD clade</taxon>
        <taxon>Panicoideae</taxon>
        <taxon>Andropogonodae</taxon>
        <taxon>Andropogoneae</taxon>
        <taxon>Saccharinae</taxon>
        <taxon>Miscanthus</taxon>
    </lineage>
</organism>
<feature type="signal peptide" evidence="1">
    <location>
        <begin position="1"/>
        <end position="26"/>
    </location>
</feature>
<feature type="chain" id="PRO_5032669593" evidence="1">
    <location>
        <begin position="27"/>
        <end position="289"/>
    </location>
</feature>
<evidence type="ECO:0000313" key="2">
    <source>
        <dbReference type="EMBL" id="CAD6219497.1"/>
    </source>
</evidence>
<dbReference type="AlphaFoldDB" id="A0A811N7E6"/>
<sequence length="289" mass="30189">MDVCRSLPLSVLAVLFMFMFTGEFESKIHPHPLPSTTSWISSSPSPVRLLSSLILSMAFDRLPQLRPLATTAIHPLASSLGQIDICSSSPSPSPVKPSYIDERSRRMVPRAPRRWSGSVRPSGAGPRPCLPGSGLCPAVAAFCDGGGRVAHIRLASASGFRSRVWPMRLSVPGCPRSEAVGGVVLAAVGGTRCWAHSAAQGGCAAPAASPSGSTTTADNDGDEAVDALVFADDALGLCSGSLLQRCGSHGCNVERMQATSWGHVSGDPAMFVDSSQPLLCGDHQCHMQD</sequence>
<keyword evidence="1" id="KW-0732">Signal</keyword>
<protein>
    <submittedName>
        <fullName evidence="2">Uncharacterized protein</fullName>
    </submittedName>
</protein>
<reference evidence="2" key="1">
    <citation type="submission" date="2020-10" db="EMBL/GenBank/DDBJ databases">
        <authorList>
            <person name="Han B."/>
            <person name="Lu T."/>
            <person name="Zhao Q."/>
            <person name="Huang X."/>
            <person name="Zhao Y."/>
        </authorList>
    </citation>
    <scope>NUCLEOTIDE SEQUENCE</scope>
</reference>
<gene>
    <name evidence="2" type="ORF">NCGR_LOCUS13135</name>
</gene>
<dbReference type="EMBL" id="CAJGYO010000003">
    <property type="protein sequence ID" value="CAD6219497.1"/>
    <property type="molecule type" value="Genomic_DNA"/>
</dbReference>
<evidence type="ECO:0000313" key="3">
    <source>
        <dbReference type="Proteomes" id="UP000604825"/>
    </source>
</evidence>
<evidence type="ECO:0000256" key="1">
    <source>
        <dbReference type="SAM" id="SignalP"/>
    </source>
</evidence>
<accession>A0A811N7E6</accession>
<comment type="caution">
    <text evidence="2">The sequence shown here is derived from an EMBL/GenBank/DDBJ whole genome shotgun (WGS) entry which is preliminary data.</text>
</comment>